<name>A0AAD5U036_9FUNG</name>
<keyword evidence="2" id="KW-1133">Transmembrane helix</keyword>
<organism evidence="4 5">
    <name type="scientific">Clydaea vesicula</name>
    <dbReference type="NCBI Taxonomy" id="447962"/>
    <lineage>
        <taxon>Eukaryota</taxon>
        <taxon>Fungi</taxon>
        <taxon>Fungi incertae sedis</taxon>
        <taxon>Chytridiomycota</taxon>
        <taxon>Chytridiomycota incertae sedis</taxon>
        <taxon>Chytridiomycetes</taxon>
        <taxon>Lobulomycetales</taxon>
        <taxon>Lobulomycetaceae</taxon>
        <taxon>Clydaea</taxon>
    </lineage>
</organism>
<dbReference type="AlphaFoldDB" id="A0AAD5U036"/>
<dbReference type="PANTHER" id="PTHR11972:SF69">
    <property type="entry name" value="FERRIC REDUCTION OXIDASE 6-RELATED"/>
    <property type="match status" value="1"/>
</dbReference>
<evidence type="ECO:0000259" key="3">
    <source>
        <dbReference type="Pfam" id="PF08030"/>
    </source>
</evidence>
<dbReference type="GO" id="GO:0005886">
    <property type="term" value="C:plasma membrane"/>
    <property type="evidence" value="ECO:0007669"/>
    <property type="project" value="TreeGrafter"/>
</dbReference>
<feature type="transmembrane region" description="Helical" evidence="2">
    <location>
        <begin position="151"/>
        <end position="168"/>
    </location>
</feature>
<evidence type="ECO:0000313" key="5">
    <source>
        <dbReference type="Proteomes" id="UP001211065"/>
    </source>
</evidence>
<dbReference type="Gene3D" id="3.40.50.80">
    <property type="entry name" value="Nucleotide-binding domain of ferredoxin-NADP reductase (FNR) module"/>
    <property type="match status" value="1"/>
</dbReference>
<dbReference type="InterPro" id="IPR039261">
    <property type="entry name" value="FNR_nucleotide-bd"/>
</dbReference>
<dbReference type="EMBL" id="JADGJW010000360">
    <property type="protein sequence ID" value="KAJ3218885.1"/>
    <property type="molecule type" value="Genomic_DNA"/>
</dbReference>
<dbReference type="CDD" id="cd06186">
    <property type="entry name" value="NOX_Duox_like_FAD_NADP"/>
    <property type="match status" value="1"/>
</dbReference>
<keyword evidence="2" id="KW-0812">Transmembrane</keyword>
<keyword evidence="5" id="KW-1185">Reference proteome</keyword>
<sequence length="296" mass="33190">MHKWIHIISYPTVIILLYFHTAVSGHSSLYYTVPPFIFYLVDSLFRTYRFALPTISAAERFGTVTILTVKLNYQPKIAPGQWYNIFLVSRVESHPLSVVDVTLDLDGGSTLIFAAGSRKTSLPKKLLKSKINVKLDGPYGNSFEGIYKNNIVVLFAGGIGITPLLYILKHGVTNYKSTKFRLVVSTNDMNIVKAFEKSLLEVKKLGVEIVVNLTSLRKVEDEQIDLAEEAFLIPVVKSGRPNLKKIILTLKNEYPKENISIGCCGPPKFCNNILNDSRNLSDKSCLVQVFSESFSY</sequence>
<feature type="domain" description="Ferric reductase NAD binding" evidence="3">
    <location>
        <begin position="151"/>
        <end position="273"/>
    </location>
</feature>
<dbReference type="InterPro" id="IPR013121">
    <property type="entry name" value="Fe_red_NAD-bd_6"/>
</dbReference>
<keyword evidence="2" id="KW-0472">Membrane</keyword>
<protein>
    <submittedName>
        <fullName evidence="4">Dual oxidase 1</fullName>
    </submittedName>
</protein>
<evidence type="ECO:0000256" key="2">
    <source>
        <dbReference type="SAM" id="Phobius"/>
    </source>
</evidence>
<keyword evidence="1" id="KW-0560">Oxidoreductase</keyword>
<dbReference type="InterPro" id="IPR050369">
    <property type="entry name" value="RBOH/FRE"/>
</dbReference>
<accession>A0AAD5U036</accession>
<dbReference type="SUPFAM" id="SSF52343">
    <property type="entry name" value="Ferredoxin reductase-like, C-terminal NADP-linked domain"/>
    <property type="match status" value="1"/>
</dbReference>
<dbReference type="Pfam" id="PF08030">
    <property type="entry name" value="NAD_binding_6"/>
    <property type="match status" value="1"/>
</dbReference>
<reference evidence="4" key="1">
    <citation type="submission" date="2020-05" db="EMBL/GenBank/DDBJ databases">
        <title>Phylogenomic resolution of chytrid fungi.</title>
        <authorList>
            <person name="Stajich J.E."/>
            <person name="Amses K."/>
            <person name="Simmons R."/>
            <person name="Seto K."/>
            <person name="Myers J."/>
            <person name="Bonds A."/>
            <person name="Quandt C.A."/>
            <person name="Barry K."/>
            <person name="Liu P."/>
            <person name="Grigoriev I."/>
            <person name="Longcore J.E."/>
            <person name="James T.Y."/>
        </authorList>
    </citation>
    <scope>NUCLEOTIDE SEQUENCE</scope>
    <source>
        <strain evidence="4">JEL0476</strain>
    </source>
</reference>
<dbReference type="GO" id="GO:0000293">
    <property type="term" value="F:ferric-chelate reductase activity"/>
    <property type="evidence" value="ECO:0007669"/>
    <property type="project" value="TreeGrafter"/>
</dbReference>
<dbReference type="GO" id="GO:0033215">
    <property type="term" value="P:reductive iron assimilation"/>
    <property type="evidence" value="ECO:0007669"/>
    <property type="project" value="TreeGrafter"/>
</dbReference>
<dbReference type="GO" id="GO:0016175">
    <property type="term" value="F:superoxide-generating NAD(P)H oxidase activity"/>
    <property type="evidence" value="ECO:0007669"/>
    <property type="project" value="TreeGrafter"/>
</dbReference>
<evidence type="ECO:0000313" key="4">
    <source>
        <dbReference type="EMBL" id="KAJ3218885.1"/>
    </source>
</evidence>
<comment type="caution">
    <text evidence="4">The sequence shown here is derived from an EMBL/GenBank/DDBJ whole genome shotgun (WGS) entry which is preliminary data.</text>
</comment>
<dbReference type="Proteomes" id="UP001211065">
    <property type="component" value="Unassembled WGS sequence"/>
</dbReference>
<proteinExistence type="predicted"/>
<dbReference type="PANTHER" id="PTHR11972">
    <property type="entry name" value="NADPH OXIDASE"/>
    <property type="match status" value="1"/>
</dbReference>
<gene>
    <name evidence="4" type="primary">DUOX1_2</name>
    <name evidence="4" type="ORF">HK099_004891</name>
</gene>
<evidence type="ECO:0000256" key="1">
    <source>
        <dbReference type="ARBA" id="ARBA00023002"/>
    </source>
</evidence>
<feature type="transmembrane region" description="Helical" evidence="2">
    <location>
        <begin position="7"/>
        <end position="23"/>
    </location>
</feature>